<sequence>MEFKLIYEGKLKSNADATEKHRIRQVFHEQLKNAWKYPPLNEVTDWVKIPPIATSSFTSVKNVGGHNFATLVCKTMSMYCELDLLILKPDISHGAFGDLDNKLKTIFDALRYPNKVQEIPSSWTPNADQTPLICLLEDDDLITRFNVNVDRLLRNASTDDIVMIITVKVKGVGARVGSLSLIV</sequence>
<name>A0A256AA03_9FLAO</name>
<comment type="caution">
    <text evidence="1">The sequence shown here is derived from an EMBL/GenBank/DDBJ whole genome shotgun (WGS) entry which is preliminary data.</text>
</comment>
<organism evidence="1 2">
    <name type="scientific">Flavobacterium cyanobacteriorum</name>
    <dbReference type="NCBI Taxonomy" id="2022802"/>
    <lineage>
        <taxon>Bacteria</taxon>
        <taxon>Pseudomonadati</taxon>
        <taxon>Bacteroidota</taxon>
        <taxon>Flavobacteriia</taxon>
        <taxon>Flavobacteriales</taxon>
        <taxon>Flavobacteriaceae</taxon>
        <taxon>Flavobacterium</taxon>
    </lineage>
</organism>
<evidence type="ECO:0000313" key="2">
    <source>
        <dbReference type="Proteomes" id="UP000216605"/>
    </source>
</evidence>
<reference evidence="1 2" key="1">
    <citation type="submission" date="2017-07" db="EMBL/GenBank/DDBJ databases">
        <title>Flavobacterium cyanobacteriorum sp. nov., isolated from cyanobacterial aggregates in a eutrophic lake.</title>
        <authorList>
            <person name="Cai H."/>
        </authorList>
    </citation>
    <scope>NUCLEOTIDE SEQUENCE [LARGE SCALE GENOMIC DNA]</scope>
    <source>
        <strain evidence="1 2">TH021</strain>
    </source>
</reference>
<dbReference type="EMBL" id="NOXV01000020">
    <property type="protein sequence ID" value="OYQ50045.1"/>
    <property type="molecule type" value="Genomic_DNA"/>
</dbReference>
<dbReference type="OrthoDB" id="3078287at2"/>
<protein>
    <submittedName>
        <fullName evidence="1">Uncharacterized protein</fullName>
    </submittedName>
</protein>
<dbReference type="AlphaFoldDB" id="A0A256AA03"/>
<dbReference type="Proteomes" id="UP000216605">
    <property type="component" value="Unassembled WGS sequence"/>
</dbReference>
<evidence type="ECO:0000313" key="1">
    <source>
        <dbReference type="EMBL" id="OYQ50045.1"/>
    </source>
</evidence>
<accession>A0A256AA03</accession>
<gene>
    <name evidence="1" type="ORF">CHU92_00150</name>
</gene>
<proteinExistence type="predicted"/>
<dbReference type="RefSeq" id="WP_094411407.1">
    <property type="nucleotide sequence ID" value="NZ_NOXV01000020.1"/>
</dbReference>
<keyword evidence="2" id="KW-1185">Reference proteome</keyword>